<keyword evidence="2" id="KW-1185">Reference proteome</keyword>
<dbReference type="RefSeq" id="XP_011505187.1">
    <property type="nucleotide sequence ID" value="XM_011506885.1"/>
</dbReference>
<reference evidence="3" key="1">
    <citation type="submission" date="2025-08" db="UniProtKB">
        <authorList>
            <consortium name="RefSeq"/>
        </authorList>
    </citation>
    <scope>IDENTIFICATION</scope>
</reference>
<gene>
    <name evidence="3" type="primary">LOC105368003</name>
</gene>
<evidence type="ECO:0000256" key="1">
    <source>
        <dbReference type="SAM" id="MobiDB-lite"/>
    </source>
</evidence>
<name>A0AAJ6YVG5_9HYME</name>
<dbReference type="GeneID" id="105368003"/>
<accession>A0AAJ6YVG5</accession>
<sequence>MKQTMNLNLDKHKQSLGQKNKYRSCSSPRKYSSAKEDSDIVGYINNPTSEIETDIHRPETIELCDDSIKADLCTESNQEIIDTSDDSILQEMKKKSQRPNDQTRDRDLKKWIRHCRREYAQQTCNTAEKNSQK</sequence>
<proteinExistence type="predicted"/>
<feature type="region of interest" description="Disordered" evidence="1">
    <location>
        <begin position="1"/>
        <end position="44"/>
    </location>
</feature>
<dbReference type="AlphaFoldDB" id="A0AAJ6YVG5"/>
<dbReference type="KEGG" id="csol:105368003"/>
<evidence type="ECO:0000313" key="2">
    <source>
        <dbReference type="Proteomes" id="UP000695007"/>
    </source>
</evidence>
<feature type="compositionally biased region" description="Polar residues" evidence="1">
    <location>
        <begin position="15"/>
        <end position="30"/>
    </location>
</feature>
<protein>
    <submittedName>
        <fullName evidence="3">Uncharacterized protein LOC105368003</fullName>
    </submittedName>
</protein>
<dbReference type="Proteomes" id="UP000695007">
    <property type="component" value="Unplaced"/>
</dbReference>
<feature type="region of interest" description="Disordered" evidence="1">
    <location>
        <begin position="83"/>
        <end position="108"/>
    </location>
</feature>
<evidence type="ECO:0000313" key="3">
    <source>
        <dbReference type="RefSeq" id="XP_011505187.1"/>
    </source>
</evidence>
<organism evidence="2 3">
    <name type="scientific">Ceratosolen solmsi marchali</name>
    <dbReference type="NCBI Taxonomy" id="326594"/>
    <lineage>
        <taxon>Eukaryota</taxon>
        <taxon>Metazoa</taxon>
        <taxon>Ecdysozoa</taxon>
        <taxon>Arthropoda</taxon>
        <taxon>Hexapoda</taxon>
        <taxon>Insecta</taxon>
        <taxon>Pterygota</taxon>
        <taxon>Neoptera</taxon>
        <taxon>Endopterygota</taxon>
        <taxon>Hymenoptera</taxon>
        <taxon>Apocrita</taxon>
        <taxon>Proctotrupomorpha</taxon>
        <taxon>Chalcidoidea</taxon>
        <taxon>Agaonidae</taxon>
        <taxon>Agaoninae</taxon>
        <taxon>Ceratosolen</taxon>
    </lineage>
</organism>